<reference evidence="7" key="3">
    <citation type="submission" date="2021-06" db="EMBL/GenBank/DDBJ databases">
        <title>Chromosome-level genome assembly for S. haematobium.</title>
        <authorList>
            <person name="Stroehlein A.J."/>
        </authorList>
    </citation>
    <scope>NUCLEOTIDE SEQUENCE</scope>
</reference>
<reference evidence="7" key="4">
    <citation type="journal article" date="2022" name="PLoS Pathog.">
        <title>Chromosome-level genome of Schistosoma haematobium underpins genome-wide explorations of molecular variation.</title>
        <authorList>
            <person name="Stroehlein A.J."/>
            <person name="Korhonen P.K."/>
            <person name="Lee V.V."/>
            <person name="Ralph S.A."/>
            <person name="Mentink-Kane M."/>
            <person name="You H."/>
            <person name="McManus D.P."/>
            <person name="Tchuente L.T."/>
            <person name="Stothard J.R."/>
            <person name="Kaur P."/>
            <person name="Dudchenko O."/>
            <person name="Aiden E.L."/>
            <person name="Yang B."/>
            <person name="Yang H."/>
            <person name="Emery A.M."/>
            <person name="Webster B.L."/>
            <person name="Brindley P.J."/>
            <person name="Rollinson D."/>
            <person name="Chang B.C.H."/>
            <person name="Gasser R.B."/>
            <person name="Young N.D."/>
        </authorList>
    </citation>
    <scope>NUCLEOTIDE SEQUENCE</scope>
</reference>
<dbReference type="PANTHER" id="PTHR20544">
    <property type="entry name" value="CENTROSOMAL PROTEIN CEP135"/>
    <property type="match status" value="1"/>
</dbReference>
<feature type="region of interest" description="Disordered" evidence="6">
    <location>
        <begin position="1234"/>
        <end position="1253"/>
    </location>
</feature>
<gene>
    <name evidence="7" type="ORF">MS3_00007968</name>
</gene>
<evidence type="ECO:0000256" key="6">
    <source>
        <dbReference type="SAM" id="MobiDB-lite"/>
    </source>
</evidence>
<dbReference type="PANTHER" id="PTHR20544:SF0">
    <property type="entry name" value="NUCLEOPROTEIN TPR_MLP1 DOMAIN-CONTAINING PROTEIN"/>
    <property type="match status" value="1"/>
</dbReference>
<dbReference type="GO" id="GO:0005814">
    <property type="term" value="C:centriole"/>
    <property type="evidence" value="ECO:0007669"/>
    <property type="project" value="UniProtKB-SubCell"/>
</dbReference>
<evidence type="ECO:0000256" key="1">
    <source>
        <dbReference type="ARBA" id="ARBA00004114"/>
    </source>
</evidence>
<evidence type="ECO:0000256" key="3">
    <source>
        <dbReference type="ARBA" id="ARBA00023212"/>
    </source>
</evidence>
<comment type="similarity">
    <text evidence="4">Belongs to the CEP135/TSGA10 family.</text>
</comment>
<feature type="coiled-coil region" evidence="5">
    <location>
        <begin position="942"/>
        <end position="1088"/>
    </location>
</feature>
<feature type="coiled-coil region" evidence="5">
    <location>
        <begin position="760"/>
        <end position="913"/>
    </location>
</feature>
<proteinExistence type="inferred from homology"/>
<dbReference type="EMBL" id="AMPZ03000005">
    <property type="protein sequence ID" value="KAH9583624.1"/>
    <property type="molecule type" value="Genomic_DNA"/>
</dbReference>
<accession>A0A922LH60</accession>
<feature type="coiled-coil region" evidence="5">
    <location>
        <begin position="217"/>
        <end position="251"/>
    </location>
</feature>
<dbReference type="AlphaFoldDB" id="A0A922LH60"/>
<feature type="coiled-coil region" evidence="5">
    <location>
        <begin position="607"/>
        <end position="717"/>
    </location>
</feature>
<feature type="coiled-coil region" evidence="5">
    <location>
        <begin position="496"/>
        <end position="537"/>
    </location>
</feature>
<keyword evidence="8" id="KW-1185">Reference proteome</keyword>
<dbReference type="Proteomes" id="UP000471633">
    <property type="component" value="Unassembled WGS sequence"/>
</dbReference>
<evidence type="ECO:0000256" key="2">
    <source>
        <dbReference type="ARBA" id="ARBA00022490"/>
    </source>
</evidence>
<evidence type="ECO:0008006" key="9">
    <source>
        <dbReference type="Google" id="ProtNLM"/>
    </source>
</evidence>
<evidence type="ECO:0000313" key="7">
    <source>
        <dbReference type="EMBL" id="KAH9583624.1"/>
    </source>
</evidence>
<reference evidence="7" key="2">
    <citation type="journal article" date="2019" name="Gigascience">
        <title>High-quality Schistosoma haematobium genome achieved by single-molecule and long-range sequencing.</title>
        <authorList>
            <person name="Stroehlein A.J."/>
            <person name="Korhonen P.K."/>
            <person name="Chong T.M."/>
            <person name="Lim Y.L."/>
            <person name="Chan K.G."/>
            <person name="Webster B."/>
            <person name="Rollinson D."/>
            <person name="Brindley P.J."/>
            <person name="Gasser R.B."/>
            <person name="Young N.D."/>
        </authorList>
    </citation>
    <scope>NUCLEOTIDE SEQUENCE</scope>
</reference>
<comment type="subcellular location">
    <subcellularLocation>
        <location evidence="1">Cytoplasm</location>
        <location evidence="1">Cytoskeleton</location>
        <location evidence="1">Microtubule organizing center</location>
        <location evidence="1">Centrosome</location>
        <location evidence="1">Centriole</location>
    </subcellularLocation>
</comment>
<dbReference type="CTD" id="24588646"/>
<protein>
    <recommendedName>
        <fullName evidence="9">Centrosomal protein of 135 kDa</fullName>
    </recommendedName>
</protein>
<feature type="coiled-coil region" evidence="5">
    <location>
        <begin position="288"/>
        <end position="315"/>
    </location>
</feature>
<evidence type="ECO:0000256" key="5">
    <source>
        <dbReference type="SAM" id="Coils"/>
    </source>
</evidence>
<keyword evidence="5" id="KW-0175">Coiled coil</keyword>
<evidence type="ECO:0000313" key="8">
    <source>
        <dbReference type="Proteomes" id="UP000471633"/>
    </source>
</evidence>
<reference evidence="7" key="1">
    <citation type="journal article" date="2012" name="Nat. Genet.">
        <title>Whole-genome sequence of Schistosoma haematobium.</title>
        <authorList>
            <person name="Young N.D."/>
            <person name="Jex A.R."/>
            <person name="Li B."/>
            <person name="Liu S."/>
            <person name="Yang L."/>
            <person name="Xiong Z."/>
            <person name="Li Y."/>
            <person name="Cantacessi C."/>
            <person name="Hall R.S."/>
            <person name="Xu X."/>
            <person name="Chen F."/>
            <person name="Wu X."/>
            <person name="Zerlotini A."/>
            <person name="Oliveira G."/>
            <person name="Hofmann A."/>
            <person name="Zhang G."/>
            <person name="Fang X."/>
            <person name="Kang Y."/>
            <person name="Campbell B.E."/>
            <person name="Loukas A."/>
            <person name="Ranganathan S."/>
            <person name="Rollinson D."/>
            <person name="Rinaldi G."/>
            <person name="Brindley P.J."/>
            <person name="Yang H."/>
            <person name="Wang J."/>
            <person name="Wang J."/>
            <person name="Gasser R.B."/>
        </authorList>
    </citation>
    <scope>NUCLEOTIDE SEQUENCE</scope>
</reference>
<organism evidence="7 8">
    <name type="scientific">Schistosoma haematobium</name>
    <name type="common">Blood fluke</name>
    <dbReference type="NCBI Taxonomy" id="6185"/>
    <lineage>
        <taxon>Eukaryota</taxon>
        <taxon>Metazoa</taxon>
        <taxon>Spiralia</taxon>
        <taxon>Lophotrochozoa</taxon>
        <taxon>Platyhelminthes</taxon>
        <taxon>Trematoda</taxon>
        <taxon>Digenea</taxon>
        <taxon>Strigeidida</taxon>
        <taxon>Schistosomatoidea</taxon>
        <taxon>Schistosomatidae</taxon>
        <taxon>Schistosoma</taxon>
    </lineage>
</organism>
<sequence>MTGTYVTAQAKFTKLRKRLDQLGYKQPLGLDSLPLVERLFYDLVWTTENLRKVRSELSSQIQIRSTVEDYIAPYKADNGKLIRENNEINHHLMVLRQDYEENIRGLKGECRRLENENEDMKYFNSQCLDKIHNYEREAKRMIEQILYLQEKNFQAVVYTPDGGKKQLPFRRQRMDIDSLAPLSKEAKTLNNENYCCSIAQIWEKANVKGIPKTYNLLEIATKRCEELESQLHNLEEELELNEKKVENFRQQVILRDSEIERLRSISERGRPLEAVLNDSTEKQSDRLIQQLQIQVDLLQTRNAELESRIVDLMNREIPVIQSSIVSVHKECQTTASFESILVNNSSQTNSMYSSTFSEYDLISAAEFKKKMCNAIEKFENDRTILTNHLNSIIIQNRKLTNELSSYIRSSVVGNRPIRIGEQIIKSIEKYLNAIEGNQNRWQSEIEIVAYTLKCISGYFQEKYFETTTKQLTDDINHLTDNKDKMKLDLQLQLRRSKSAEINIDQLQDCKNSLEDEMKCLRQERNDLVSLLDHFEQQIHNIKGNVRILTHERDLLMHEILLQSEQINKISCHQLPSNQHTIDYSQSSVQTMNQAIDTEFGDETVQNLQIITTERNSLRERLHNLINENNHLIQCLENIKNELNEVKQNKVSLEQRIAELIKSIVDKENECDRLIEKVNCLEKHHSNTDQVLFIKNNLQAVQAQLEKVQKDYEKSRNEYTSLHVTLRQIDQEKDHLQICLDERTERCLTLERQLITNETSIKDLKINNETLEKRILRLTQSVIERESENRELVERLSKSECDLKSTVKNHELLTKELEKTKNEVNMLISEKQRLQSELNASYDKQSELDRRVVDYNKELTNLRDTCTLKEQERIDLLKEYRTLALQLDEKITLINRLENQLNELDYKYSTLDKESLDLRQQLQHQKKECHDYAQVVQSLGVQCELLKRTTSDSENRIKRLQIENEEIHHHLTDARNLCDNLERQKNSLQHQYTISSFEMNQTKANLVETERELVELRKQVDREREAMKSFEFVLGSSREAEHTAHLELKECHAELSSLRERLATTEAKLLDSESEAKTLQRQLLSLQETSQNHRSPSIKVQKFLHSSSDTYDQKHLESDIFNGSMSPNIDPLPSPISSIELPTDYSTKGALSSPVPCLTFTSEFNDTRPNVILSGSHHPSELTSSDSSMCGSIANHTGNYFHKLTENDPVNELVTNVFNPLSTCKDSVSMSDFNFSQGDDSGRPVSENTVSNEP</sequence>
<dbReference type="RefSeq" id="XP_051066882.1">
    <property type="nucleotide sequence ID" value="XM_051216306.1"/>
</dbReference>
<keyword evidence="2" id="KW-0963">Cytoplasm</keyword>
<dbReference type="InterPro" id="IPR051877">
    <property type="entry name" value="Centriole_BasalBody_StrucProt"/>
</dbReference>
<feature type="coiled-coil region" evidence="5">
    <location>
        <begin position="96"/>
        <end position="151"/>
    </location>
</feature>
<name>A0A922LH60_SCHHA</name>
<comment type="caution">
    <text evidence="7">The sequence shown here is derived from an EMBL/GenBank/DDBJ whole genome shotgun (WGS) entry which is preliminary data.</text>
</comment>
<keyword evidence="3" id="KW-0206">Cytoskeleton</keyword>
<dbReference type="GeneID" id="24588646"/>
<dbReference type="CDD" id="cd22292">
    <property type="entry name" value="cc_Cep135_MBD"/>
    <property type="match status" value="1"/>
</dbReference>
<evidence type="ECO:0000256" key="4">
    <source>
        <dbReference type="ARBA" id="ARBA00038123"/>
    </source>
</evidence>